<accession>A0A8C4QCF9</accession>
<dbReference type="PRINTS" id="PR00237">
    <property type="entry name" value="GPCRRHODOPSN"/>
</dbReference>
<feature type="domain" description="G-protein coupled receptors family 1 profile" evidence="11">
    <location>
        <begin position="44"/>
        <end position="331"/>
    </location>
</feature>
<name>A0A8C4QCF9_EPTBU</name>
<keyword evidence="2 8" id="KW-0812">Transmembrane</keyword>
<evidence type="ECO:0000256" key="2">
    <source>
        <dbReference type="ARBA" id="ARBA00022692"/>
    </source>
</evidence>
<feature type="transmembrane region" description="Helical" evidence="10">
    <location>
        <begin position="209"/>
        <end position="232"/>
    </location>
</feature>
<dbReference type="InterPro" id="IPR000276">
    <property type="entry name" value="GPCR_Rhodpsn"/>
</dbReference>
<evidence type="ECO:0000256" key="9">
    <source>
        <dbReference type="SAM" id="MobiDB-lite"/>
    </source>
</evidence>
<dbReference type="PANTHER" id="PTHR24243:SF207">
    <property type="entry name" value="PYROKININ-1 RECEPTOR-LIKE"/>
    <property type="match status" value="1"/>
</dbReference>
<evidence type="ECO:0000256" key="1">
    <source>
        <dbReference type="ARBA" id="ARBA00004141"/>
    </source>
</evidence>
<dbReference type="Gene3D" id="1.20.1070.10">
    <property type="entry name" value="Rhodopsin 7-helix transmembrane proteins"/>
    <property type="match status" value="1"/>
</dbReference>
<evidence type="ECO:0000256" key="8">
    <source>
        <dbReference type="RuleBase" id="RU000688"/>
    </source>
</evidence>
<dbReference type="Ensembl" id="ENSEBUT00000013413.1">
    <property type="protein sequence ID" value="ENSEBUP00000012837.1"/>
    <property type="gene ID" value="ENSEBUG00000008146.1"/>
</dbReference>
<comment type="subcellular location">
    <subcellularLocation>
        <location evidence="1">Membrane</location>
        <topology evidence="1">Multi-pass membrane protein</topology>
    </subcellularLocation>
</comment>
<dbReference type="Pfam" id="PF00001">
    <property type="entry name" value="7tm_1"/>
    <property type="match status" value="1"/>
</dbReference>
<evidence type="ECO:0000313" key="13">
    <source>
        <dbReference type="Proteomes" id="UP000694388"/>
    </source>
</evidence>
<evidence type="ECO:0000256" key="7">
    <source>
        <dbReference type="ARBA" id="ARBA00023224"/>
    </source>
</evidence>
<protein>
    <recommendedName>
        <fullName evidence="11">G-protein coupled receptors family 1 profile domain-containing protein</fullName>
    </recommendedName>
</protein>
<dbReference type="GO" id="GO:0004930">
    <property type="term" value="F:G protein-coupled receptor activity"/>
    <property type="evidence" value="ECO:0007669"/>
    <property type="project" value="UniProtKB-KW"/>
</dbReference>
<dbReference type="SUPFAM" id="SSF81321">
    <property type="entry name" value="Family A G protein-coupled receptor-like"/>
    <property type="match status" value="1"/>
</dbReference>
<feature type="transmembrane region" description="Helical" evidence="10">
    <location>
        <begin position="271"/>
        <end position="293"/>
    </location>
</feature>
<dbReference type="GeneTree" id="ENSGT01120000271823"/>
<reference evidence="12" key="2">
    <citation type="submission" date="2025-09" db="UniProtKB">
        <authorList>
            <consortium name="Ensembl"/>
        </authorList>
    </citation>
    <scope>IDENTIFICATION</scope>
</reference>
<evidence type="ECO:0000256" key="10">
    <source>
        <dbReference type="SAM" id="Phobius"/>
    </source>
</evidence>
<feature type="transmembrane region" description="Helical" evidence="10">
    <location>
        <begin position="313"/>
        <end position="333"/>
    </location>
</feature>
<keyword evidence="7 8" id="KW-0807">Transducer</keyword>
<keyword evidence="5 10" id="KW-0472">Membrane</keyword>
<evidence type="ECO:0000256" key="4">
    <source>
        <dbReference type="ARBA" id="ARBA00023040"/>
    </source>
</evidence>
<keyword evidence="13" id="KW-1185">Reference proteome</keyword>
<evidence type="ECO:0000313" key="12">
    <source>
        <dbReference type="Ensembl" id="ENSEBUP00000012837.1"/>
    </source>
</evidence>
<feature type="transmembrane region" description="Helical" evidence="10">
    <location>
        <begin position="151"/>
        <end position="176"/>
    </location>
</feature>
<evidence type="ECO:0000256" key="6">
    <source>
        <dbReference type="ARBA" id="ARBA00023170"/>
    </source>
</evidence>
<dbReference type="PROSITE" id="PS00237">
    <property type="entry name" value="G_PROTEIN_RECEP_F1_1"/>
    <property type="match status" value="1"/>
</dbReference>
<sequence length="450" mass="50672">MSNDTLQPVLYGALAIGASRSEPLVVALPLTLLFSLLFVLGVSGNLLTVFVSMKHKQLRRSMVKYHLVSLAAADLTLLLTIPTTVYRSYWEYYPWRMGDTMCRLYFMLRQIAYSATSWTIMIFTTERCYVVCKPIRALLFLRKSRVRRGLALIWFLAIASGIPYAFIYGAVPAFVYDYRKRKTSNFSIVVTTVCELFEPDPSPIYSRLTHFRCFGCFVIPVLLIMLFCGLIVHTICTSRGMPQLQCNPSQSLTYQPTLLRRRTRHQKAVKLLGVVVASFFLCYSPDTIASIMYISISDWNNPTVHYVYTAVKIYLALPLWYLNSALDPLLFSISSRRFRQACREILYCGPAESFLPPVSTVRSQQQSHIMGHAWPHASQGCDTAQSLSPARATEIEKVVPIRKSCETSSKREVSVEHTEDDESVVGGHDGGDRTAVALPADDFVGDATSK</sequence>
<keyword evidence="4 8" id="KW-0297">G-protein coupled receptor</keyword>
<dbReference type="GO" id="GO:0005886">
    <property type="term" value="C:plasma membrane"/>
    <property type="evidence" value="ECO:0007669"/>
    <property type="project" value="TreeGrafter"/>
</dbReference>
<feature type="transmembrane region" description="Helical" evidence="10">
    <location>
        <begin position="65"/>
        <end position="90"/>
    </location>
</feature>
<comment type="similarity">
    <text evidence="8">Belongs to the G-protein coupled receptor 1 family.</text>
</comment>
<dbReference type="AlphaFoldDB" id="A0A8C4QCF9"/>
<evidence type="ECO:0000256" key="3">
    <source>
        <dbReference type="ARBA" id="ARBA00022989"/>
    </source>
</evidence>
<dbReference type="PROSITE" id="PS50262">
    <property type="entry name" value="G_PROTEIN_RECEP_F1_2"/>
    <property type="match status" value="1"/>
</dbReference>
<feature type="transmembrane region" description="Helical" evidence="10">
    <location>
        <begin position="31"/>
        <end position="53"/>
    </location>
</feature>
<dbReference type="Proteomes" id="UP000694388">
    <property type="component" value="Unplaced"/>
</dbReference>
<reference evidence="12" key="1">
    <citation type="submission" date="2025-08" db="UniProtKB">
        <authorList>
            <consortium name="Ensembl"/>
        </authorList>
    </citation>
    <scope>IDENTIFICATION</scope>
</reference>
<feature type="transmembrane region" description="Helical" evidence="10">
    <location>
        <begin position="110"/>
        <end position="130"/>
    </location>
</feature>
<feature type="region of interest" description="Disordered" evidence="9">
    <location>
        <begin position="409"/>
        <end position="450"/>
    </location>
</feature>
<dbReference type="InterPro" id="IPR017452">
    <property type="entry name" value="GPCR_Rhodpsn_7TM"/>
</dbReference>
<evidence type="ECO:0000256" key="5">
    <source>
        <dbReference type="ARBA" id="ARBA00023136"/>
    </source>
</evidence>
<evidence type="ECO:0000259" key="11">
    <source>
        <dbReference type="PROSITE" id="PS50262"/>
    </source>
</evidence>
<proteinExistence type="inferred from homology"/>
<organism evidence="12 13">
    <name type="scientific">Eptatretus burgeri</name>
    <name type="common">Inshore hagfish</name>
    <dbReference type="NCBI Taxonomy" id="7764"/>
    <lineage>
        <taxon>Eukaryota</taxon>
        <taxon>Metazoa</taxon>
        <taxon>Chordata</taxon>
        <taxon>Craniata</taxon>
        <taxon>Vertebrata</taxon>
        <taxon>Cyclostomata</taxon>
        <taxon>Myxini</taxon>
        <taxon>Myxiniformes</taxon>
        <taxon>Myxinidae</taxon>
        <taxon>Eptatretinae</taxon>
        <taxon>Eptatretus</taxon>
    </lineage>
</organism>
<keyword evidence="6 8" id="KW-0675">Receptor</keyword>
<dbReference type="OMA" id="DPLLFCI"/>
<dbReference type="PANTHER" id="PTHR24243">
    <property type="entry name" value="G-PROTEIN COUPLED RECEPTOR"/>
    <property type="match status" value="1"/>
</dbReference>
<keyword evidence="3 10" id="KW-1133">Transmembrane helix</keyword>